<feature type="compositionally biased region" description="Polar residues" evidence="1">
    <location>
        <begin position="554"/>
        <end position="564"/>
    </location>
</feature>
<feature type="region of interest" description="Disordered" evidence="1">
    <location>
        <begin position="533"/>
        <end position="610"/>
    </location>
</feature>
<feature type="compositionally biased region" description="Polar residues" evidence="1">
    <location>
        <begin position="440"/>
        <end position="449"/>
    </location>
</feature>
<feature type="compositionally biased region" description="Basic residues" evidence="1">
    <location>
        <begin position="420"/>
        <end position="438"/>
    </location>
</feature>
<feature type="compositionally biased region" description="Polar residues" evidence="1">
    <location>
        <begin position="402"/>
        <end position="419"/>
    </location>
</feature>
<gene>
    <name evidence="2" type="ORF">ACJ72_02625</name>
</gene>
<feature type="compositionally biased region" description="Polar residues" evidence="1">
    <location>
        <begin position="262"/>
        <end position="285"/>
    </location>
</feature>
<feature type="region of interest" description="Disordered" evidence="1">
    <location>
        <begin position="346"/>
        <end position="371"/>
    </location>
</feature>
<feature type="region of interest" description="Disordered" evidence="1">
    <location>
        <begin position="479"/>
        <end position="514"/>
    </location>
</feature>
<dbReference type="STRING" id="1658172.A0A1B7P1Y1"/>
<evidence type="ECO:0000313" key="2">
    <source>
        <dbReference type="EMBL" id="OAX83024.1"/>
    </source>
</evidence>
<feature type="compositionally biased region" description="Basic residues" evidence="1">
    <location>
        <begin position="490"/>
        <end position="500"/>
    </location>
</feature>
<proteinExistence type="predicted"/>
<name>A0A1B7P1Y1_9EURO</name>
<organism evidence="2 3">
    <name type="scientific">Emergomyces africanus</name>
    <dbReference type="NCBI Taxonomy" id="1955775"/>
    <lineage>
        <taxon>Eukaryota</taxon>
        <taxon>Fungi</taxon>
        <taxon>Dikarya</taxon>
        <taxon>Ascomycota</taxon>
        <taxon>Pezizomycotina</taxon>
        <taxon>Eurotiomycetes</taxon>
        <taxon>Eurotiomycetidae</taxon>
        <taxon>Onygenales</taxon>
        <taxon>Ajellomycetaceae</taxon>
        <taxon>Emergomyces</taxon>
    </lineage>
</organism>
<feature type="compositionally biased region" description="Polar residues" evidence="1">
    <location>
        <begin position="144"/>
        <end position="167"/>
    </location>
</feature>
<dbReference type="EMBL" id="LGUA01000226">
    <property type="protein sequence ID" value="OAX83024.1"/>
    <property type="molecule type" value="Genomic_DNA"/>
</dbReference>
<reference evidence="2 3" key="1">
    <citation type="submission" date="2015-07" db="EMBL/GenBank/DDBJ databases">
        <title>Emmonsia species relationships and genome sequence.</title>
        <authorList>
            <person name="Cuomo C.A."/>
            <person name="Schwartz I.S."/>
            <person name="Kenyon C."/>
            <person name="de Hoog G.S."/>
            <person name="Govender N.P."/>
            <person name="Botha A."/>
            <person name="Moreno L."/>
            <person name="de Vries M."/>
            <person name="Munoz J.F."/>
            <person name="Stielow J.B."/>
        </authorList>
    </citation>
    <scope>NUCLEOTIDE SEQUENCE [LARGE SCALE GENOMIC DNA]</scope>
    <source>
        <strain evidence="2 3">CBS 136260</strain>
    </source>
</reference>
<evidence type="ECO:0008006" key="4">
    <source>
        <dbReference type="Google" id="ProtNLM"/>
    </source>
</evidence>
<accession>A0A1B7P1Y1</accession>
<dbReference type="Proteomes" id="UP000091918">
    <property type="component" value="Unassembled WGS sequence"/>
</dbReference>
<feature type="region of interest" description="Disordered" evidence="1">
    <location>
        <begin position="262"/>
        <end position="328"/>
    </location>
</feature>
<comment type="caution">
    <text evidence="2">The sequence shown here is derived from an EMBL/GenBank/DDBJ whole genome shotgun (WGS) entry which is preliminary data.</text>
</comment>
<protein>
    <recommendedName>
        <fullName evidence="4">Mis18 domain-containing protein</fullName>
    </recommendedName>
</protein>
<feature type="region of interest" description="Disordered" evidence="1">
    <location>
        <begin position="144"/>
        <end position="171"/>
    </location>
</feature>
<feature type="compositionally biased region" description="Polar residues" evidence="1">
    <location>
        <begin position="576"/>
        <end position="590"/>
    </location>
</feature>
<feature type="region of interest" description="Disordered" evidence="1">
    <location>
        <begin position="402"/>
        <end position="452"/>
    </location>
</feature>
<evidence type="ECO:0000313" key="3">
    <source>
        <dbReference type="Proteomes" id="UP000091918"/>
    </source>
</evidence>
<sequence>MAANPLIASAASLLVPWKASETVTCHCRRCDNLLAIAPNLWASSGYPYLYTPSSICVFDNSIICGPLSESQPTEEGQHLSIVCKHCLETVGYGVQKTMFKDEFPQFKFFWSSHSIGLRDITSRAFTPSRFDGVMNASCLGSSGPDTYESSSLQQQTNGPSNNNSNEGVNLHIPSAKPVSDEITEWRQTISSLQDKIRYLTTAISSLNQTPQVPHDGYELIATALREVRAKGIEIETLKQENHSLRLKSKQLENMPLMRIDHTSTLSNGPFTASPDADTSQIATSDQRARPLALCSSRKRPVREEIPLATNDRNSQLSDAERSQRTSNGHNLATIVGSRLAYSSQPIPVASEKGRPVEATNSDTDELAQPRQVPKYQKLSANVNCSEQSIPSNAASFPKISRQYQELEPSQASRENPAQTSKRRKRKSPVKTFRGRPKTKPLQTTASTTKVPLKKSDEIIMAPQSPAPTGSVELPMVGESLIQDKPEPTIRARRASARLSRRSSLAPDHENTPQPITELNQALSAESPTLPIQVSEVRPSPPHSKADIEVPWETIPNSQSDSDNASLYPENSHPVGNEQTGELAQKTSKSQNIRDPDPDPAREKRKSQIAARDSLAKLAMQREEALEVTIH</sequence>
<evidence type="ECO:0000256" key="1">
    <source>
        <dbReference type="SAM" id="MobiDB-lite"/>
    </source>
</evidence>
<dbReference type="OrthoDB" id="4187489at2759"/>
<feature type="compositionally biased region" description="Basic and acidic residues" evidence="1">
    <location>
        <begin position="591"/>
        <end position="601"/>
    </location>
</feature>
<keyword evidence="3" id="KW-1185">Reference proteome</keyword>
<dbReference type="AlphaFoldDB" id="A0A1B7P1Y1"/>